<comment type="cofactor">
    <cofactor evidence="1 13">
        <name>heme</name>
        <dbReference type="ChEBI" id="CHEBI:30413"/>
    </cofactor>
</comment>
<dbReference type="GO" id="GO:0016705">
    <property type="term" value="F:oxidoreductase activity, acting on paired donors, with incorporation or reduction of molecular oxygen"/>
    <property type="evidence" value="ECO:0007669"/>
    <property type="project" value="InterPro"/>
</dbReference>
<dbReference type="OrthoDB" id="6504581at2759"/>
<keyword evidence="5 13" id="KW-0349">Heme</keyword>
<proteinExistence type="inferred from homology"/>
<evidence type="ECO:0000313" key="16">
    <source>
        <dbReference type="Proteomes" id="UP000821853"/>
    </source>
</evidence>
<accession>A0A9J6G6M9</accession>
<dbReference type="SUPFAM" id="SSF48264">
    <property type="entry name" value="Cytochrome P450"/>
    <property type="match status" value="1"/>
</dbReference>
<dbReference type="AlphaFoldDB" id="A0A9J6G6M9"/>
<keyword evidence="11 14" id="KW-0503">Monooxygenase</keyword>
<evidence type="ECO:0000256" key="13">
    <source>
        <dbReference type="PIRSR" id="PIRSR602401-1"/>
    </source>
</evidence>
<dbReference type="PROSITE" id="PS00086">
    <property type="entry name" value="CYTOCHROME_P450"/>
    <property type="match status" value="1"/>
</dbReference>
<comment type="similarity">
    <text evidence="4 14">Belongs to the cytochrome P450 family.</text>
</comment>
<comment type="subcellular location">
    <subcellularLocation>
        <location evidence="3">Endoplasmic reticulum membrane</location>
        <topology evidence="3">Peripheral membrane protein</topology>
    </subcellularLocation>
    <subcellularLocation>
        <location evidence="2">Microsome membrane</location>
        <topology evidence="2">Peripheral membrane protein</topology>
    </subcellularLocation>
</comment>
<sequence>MCALRSCLPSPPRSATTVGAETDWQYGRYVIKKGTTVLAPTYQLHHDPLYWVNPEKFDPDRFSPDNKHLLNPTAYQPFGIGPRMCIGRRLALVTLASVMTQVLRHFRITLGPSQKVV</sequence>
<evidence type="ECO:0000256" key="9">
    <source>
        <dbReference type="ARBA" id="ARBA00023002"/>
    </source>
</evidence>
<dbReference type="EMBL" id="JABSTR010000005">
    <property type="protein sequence ID" value="KAH9370567.1"/>
    <property type="molecule type" value="Genomic_DNA"/>
</dbReference>
<dbReference type="InterPro" id="IPR001128">
    <property type="entry name" value="Cyt_P450"/>
</dbReference>
<dbReference type="GO" id="GO:0020037">
    <property type="term" value="F:heme binding"/>
    <property type="evidence" value="ECO:0007669"/>
    <property type="project" value="InterPro"/>
</dbReference>
<evidence type="ECO:0000256" key="11">
    <source>
        <dbReference type="ARBA" id="ARBA00023033"/>
    </source>
</evidence>
<evidence type="ECO:0000313" key="15">
    <source>
        <dbReference type="EMBL" id="KAH9370567.1"/>
    </source>
</evidence>
<dbReference type="PANTHER" id="PTHR24292:SF102">
    <property type="entry name" value="CYTOCHROME P450 FAMILY-RELATED"/>
    <property type="match status" value="1"/>
</dbReference>
<evidence type="ECO:0000256" key="12">
    <source>
        <dbReference type="ARBA" id="ARBA00023136"/>
    </source>
</evidence>
<evidence type="ECO:0000256" key="8">
    <source>
        <dbReference type="ARBA" id="ARBA00022848"/>
    </source>
</evidence>
<feature type="binding site" description="axial binding residue" evidence="13">
    <location>
        <position position="85"/>
    </location>
    <ligand>
        <name>heme</name>
        <dbReference type="ChEBI" id="CHEBI:30413"/>
    </ligand>
    <ligandPart>
        <name>Fe</name>
        <dbReference type="ChEBI" id="CHEBI:18248"/>
    </ligandPart>
</feature>
<keyword evidence="9 14" id="KW-0560">Oxidoreductase</keyword>
<dbReference type="OMA" id="MCALRSC"/>
<dbReference type="Proteomes" id="UP000821853">
    <property type="component" value="Chromosome 3"/>
</dbReference>
<organism evidence="15 16">
    <name type="scientific">Haemaphysalis longicornis</name>
    <name type="common">Bush tick</name>
    <dbReference type="NCBI Taxonomy" id="44386"/>
    <lineage>
        <taxon>Eukaryota</taxon>
        <taxon>Metazoa</taxon>
        <taxon>Ecdysozoa</taxon>
        <taxon>Arthropoda</taxon>
        <taxon>Chelicerata</taxon>
        <taxon>Arachnida</taxon>
        <taxon>Acari</taxon>
        <taxon>Parasitiformes</taxon>
        <taxon>Ixodida</taxon>
        <taxon>Ixodoidea</taxon>
        <taxon>Ixodidae</taxon>
        <taxon>Haemaphysalinae</taxon>
        <taxon>Haemaphysalis</taxon>
    </lineage>
</organism>
<keyword evidence="10 13" id="KW-0408">Iron</keyword>
<keyword evidence="12" id="KW-0472">Membrane</keyword>
<gene>
    <name evidence="15" type="ORF">HPB48_002502</name>
</gene>
<evidence type="ECO:0000256" key="4">
    <source>
        <dbReference type="ARBA" id="ARBA00010617"/>
    </source>
</evidence>
<dbReference type="InterPro" id="IPR017972">
    <property type="entry name" value="Cyt_P450_CS"/>
</dbReference>
<evidence type="ECO:0000256" key="6">
    <source>
        <dbReference type="ARBA" id="ARBA00022723"/>
    </source>
</evidence>
<dbReference type="GO" id="GO:0005506">
    <property type="term" value="F:iron ion binding"/>
    <property type="evidence" value="ECO:0007669"/>
    <property type="project" value="InterPro"/>
</dbReference>
<evidence type="ECO:0000256" key="1">
    <source>
        <dbReference type="ARBA" id="ARBA00001971"/>
    </source>
</evidence>
<evidence type="ECO:0000256" key="10">
    <source>
        <dbReference type="ARBA" id="ARBA00023004"/>
    </source>
</evidence>
<evidence type="ECO:0000256" key="14">
    <source>
        <dbReference type="RuleBase" id="RU000461"/>
    </source>
</evidence>
<evidence type="ECO:0008006" key="17">
    <source>
        <dbReference type="Google" id="ProtNLM"/>
    </source>
</evidence>
<dbReference type="PRINTS" id="PR00463">
    <property type="entry name" value="EP450I"/>
</dbReference>
<dbReference type="Gene3D" id="1.10.630.10">
    <property type="entry name" value="Cytochrome P450"/>
    <property type="match status" value="1"/>
</dbReference>
<protein>
    <recommendedName>
        <fullName evidence="17">Cytochrome P450</fullName>
    </recommendedName>
</protein>
<dbReference type="VEuPathDB" id="VectorBase:HLOH_065314"/>
<evidence type="ECO:0000256" key="3">
    <source>
        <dbReference type="ARBA" id="ARBA00004406"/>
    </source>
</evidence>
<dbReference type="GO" id="GO:0005789">
    <property type="term" value="C:endoplasmic reticulum membrane"/>
    <property type="evidence" value="ECO:0007669"/>
    <property type="project" value="UniProtKB-SubCell"/>
</dbReference>
<keyword evidence="16" id="KW-1185">Reference proteome</keyword>
<comment type="caution">
    <text evidence="15">The sequence shown here is derived from an EMBL/GenBank/DDBJ whole genome shotgun (WGS) entry which is preliminary data.</text>
</comment>
<dbReference type="GO" id="GO:0004497">
    <property type="term" value="F:monooxygenase activity"/>
    <property type="evidence" value="ECO:0007669"/>
    <property type="project" value="UniProtKB-KW"/>
</dbReference>
<dbReference type="InterPro" id="IPR050476">
    <property type="entry name" value="Insect_CytP450_Detox"/>
</dbReference>
<name>A0A9J6G6M9_HAELO</name>
<evidence type="ECO:0000256" key="7">
    <source>
        <dbReference type="ARBA" id="ARBA00022824"/>
    </source>
</evidence>
<evidence type="ECO:0000256" key="5">
    <source>
        <dbReference type="ARBA" id="ARBA00022617"/>
    </source>
</evidence>
<evidence type="ECO:0000256" key="2">
    <source>
        <dbReference type="ARBA" id="ARBA00004174"/>
    </source>
</evidence>
<keyword evidence="8" id="KW-0492">Microsome</keyword>
<dbReference type="PANTHER" id="PTHR24292">
    <property type="entry name" value="CYTOCHROME P450"/>
    <property type="match status" value="1"/>
</dbReference>
<keyword evidence="7" id="KW-0256">Endoplasmic reticulum</keyword>
<keyword evidence="6 13" id="KW-0479">Metal-binding</keyword>
<reference evidence="15 16" key="1">
    <citation type="journal article" date="2020" name="Cell">
        <title>Large-Scale Comparative Analyses of Tick Genomes Elucidate Their Genetic Diversity and Vector Capacities.</title>
        <authorList>
            <consortium name="Tick Genome and Microbiome Consortium (TIGMIC)"/>
            <person name="Jia N."/>
            <person name="Wang J."/>
            <person name="Shi W."/>
            <person name="Du L."/>
            <person name="Sun Y."/>
            <person name="Zhan W."/>
            <person name="Jiang J.F."/>
            <person name="Wang Q."/>
            <person name="Zhang B."/>
            <person name="Ji P."/>
            <person name="Bell-Sakyi L."/>
            <person name="Cui X.M."/>
            <person name="Yuan T.T."/>
            <person name="Jiang B.G."/>
            <person name="Yang W.F."/>
            <person name="Lam T.T."/>
            <person name="Chang Q.C."/>
            <person name="Ding S.J."/>
            <person name="Wang X.J."/>
            <person name="Zhu J.G."/>
            <person name="Ruan X.D."/>
            <person name="Zhao L."/>
            <person name="Wei J.T."/>
            <person name="Ye R.Z."/>
            <person name="Que T.C."/>
            <person name="Du C.H."/>
            <person name="Zhou Y.H."/>
            <person name="Cheng J.X."/>
            <person name="Dai P.F."/>
            <person name="Guo W.B."/>
            <person name="Han X.H."/>
            <person name="Huang E.J."/>
            <person name="Li L.F."/>
            <person name="Wei W."/>
            <person name="Gao Y.C."/>
            <person name="Liu J.Z."/>
            <person name="Shao H.Z."/>
            <person name="Wang X."/>
            <person name="Wang C.C."/>
            <person name="Yang T.C."/>
            <person name="Huo Q.B."/>
            <person name="Li W."/>
            <person name="Chen H.Y."/>
            <person name="Chen S.E."/>
            <person name="Zhou L.G."/>
            <person name="Ni X.B."/>
            <person name="Tian J.H."/>
            <person name="Sheng Y."/>
            <person name="Liu T."/>
            <person name="Pan Y.S."/>
            <person name="Xia L.Y."/>
            <person name="Li J."/>
            <person name="Zhao F."/>
            <person name="Cao W.C."/>
        </authorList>
    </citation>
    <scope>NUCLEOTIDE SEQUENCE [LARGE SCALE GENOMIC DNA]</scope>
    <source>
        <strain evidence="15">HaeL-2018</strain>
    </source>
</reference>
<dbReference type="Pfam" id="PF00067">
    <property type="entry name" value="p450"/>
    <property type="match status" value="1"/>
</dbReference>
<dbReference type="InterPro" id="IPR002401">
    <property type="entry name" value="Cyt_P450_E_grp-I"/>
</dbReference>
<dbReference type="InterPro" id="IPR036396">
    <property type="entry name" value="Cyt_P450_sf"/>
</dbReference>